<name>A0ABS1DCE4_9PROT</name>
<comment type="caution">
    <text evidence="1">The sequence shown here is derived from an EMBL/GenBank/DDBJ whole genome shotgun (WGS) entry which is preliminary data.</text>
</comment>
<dbReference type="EMBL" id="NRRL01000013">
    <property type="protein sequence ID" value="MBK1667889.1"/>
    <property type="molecule type" value="Genomic_DNA"/>
</dbReference>
<proteinExistence type="predicted"/>
<gene>
    <name evidence="1" type="ORF">CKO28_07555</name>
</gene>
<dbReference type="PANTHER" id="PTHR35175:SF2">
    <property type="entry name" value="DUF1289 DOMAIN-CONTAINING PROTEIN"/>
    <property type="match status" value="1"/>
</dbReference>
<keyword evidence="2" id="KW-1185">Reference proteome</keyword>
<sequence length="60" mass="6804">MRERTFDSTVASPCIAICQLGPDDLCVGCLRTMDEIRDWPIMTAEEKRTVLASIETRKTE</sequence>
<evidence type="ECO:0000313" key="1">
    <source>
        <dbReference type="EMBL" id="MBK1667889.1"/>
    </source>
</evidence>
<evidence type="ECO:0008006" key="3">
    <source>
        <dbReference type="Google" id="ProtNLM"/>
    </source>
</evidence>
<dbReference type="Proteomes" id="UP001296873">
    <property type="component" value="Unassembled WGS sequence"/>
</dbReference>
<accession>A0ABS1DCE4</accession>
<dbReference type="Pfam" id="PF06945">
    <property type="entry name" value="DUF1289"/>
    <property type="match status" value="1"/>
</dbReference>
<evidence type="ECO:0000313" key="2">
    <source>
        <dbReference type="Proteomes" id="UP001296873"/>
    </source>
</evidence>
<protein>
    <recommendedName>
        <fullName evidence="3">DUF1289 domain-containing protein</fullName>
    </recommendedName>
</protein>
<dbReference type="PANTHER" id="PTHR35175">
    <property type="entry name" value="DUF1289 DOMAIN-CONTAINING PROTEIN"/>
    <property type="match status" value="1"/>
</dbReference>
<reference evidence="1 2" key="1">
    <citation type="journal article" date="2020" name="Microorganisms">
        <title>Osmotic Adaptation and Compatible Solute Biosynthesis of Phototrophic Bacteria as Revealed from Genome Analyses.</title>
        <authorList>
            <person name="Imhoff J.F."/>
            <person name="Rahn T."/>
            <person name="Kunzel S."/>
            <person name="Keller A."/>
            <person name="Neulinger S.C."/>
        </authorList>
    </citation>
    <scope>NUCLEOTIDE SEQUENCE [LARGE SCALE GENOMIC DNA]</scope>
    <source>
        <strain evidence="1 2">DSM 9895</strain>
    </source>
</reference>
<dbReference type="InterPro" id="IPR010710">
    <property type="entry name" value="DUF1289"/>
</dbReference>
<organism evidence="1 2">
    <name type="scientific">Rhodovibrio sodomensis</name>
    <dbReference type="NCBI Taxonomy" id="1088"/>
    <lineage>
        <taxon>Bacteria</taxon>
        <taxon>Pseudomonadati</taxon>
        <taxon>Pseudomonadota</taxon>
        <taxon>Alphaproteobacteria</taxon>
        <taxon>Rhodospirillales</taxon>
        <taxon>Rhodovibrionaceae</taxon>
        <taxon>Rhodovibrio</taxon>
    </lineage>
</organism>